<evidence type="ECO:0000313" key="2">
    <source>
        <dbReference type="Proteomes" id="UP001200642"/>
    </source>
</evidence>
<dbReference type="Proteomes" id="UP001200642">
    <property type="component" value="Unassembled WGS sequence"/>
</dbReference>
<dbReference type="EMBL" id="JAIRBC010000018">
    <property type="protein sequence ID" value="MCG2461624.1"/>
    <property type="molecule type" value="Genomic_DNA"/>
</dbReference>
<name>A0AAE3JQ96_9FLAO</name>
<gene>
    <name evidence="1" type="ORF">K8352_12760</name>
</gene>
<organism evidence="1 2">
    <name type="scientific">Cerina litoralis</name>
    <dbReference type="NCBI Taxonomy" id="2874477"/>
    <lineage>
        <taxon>Bacteria</taxon>
        <taxon>Pseudomonadati</taxon>
        <taxon>Bacteroidota</taxon>
        <taxon>Flavobacteriia</taxon>
        <taxon>Flavobacteriales</taxon>
        <taxon>Flavobacteriaceae</taxon>
        <taxon>Cerina</taxon>
    </lineage>
</organism>
<proteinExistence type="predicted"/>
<reference evidence="1" key="1">
    <citation type="submission" date="2023-02" db="EMBL/GenBank/DDBJ databases">
        <title>Genome of Flavobacteriaceae gen. nov. sp. strain F89.</title>
        <authorList>
            <person name="Wang Y."/>
        </authorList>
    </citation>
    <scope>NUCLEOTIDE SEQUENCE</scope>
    <source>
        <strain evidence="1">F89</strain>
    </source>
</reference>
<evidence type="ECO:0000313" key="1">
    <source>
        <dbReference type="EMBL" id="MCG2461624.1"/>
    </source>
</evidence>
<comment type="caution">
    <text evidence="1">The sequence shown here is derived from an EMBL/GenBank/DDBJ whole genome shotgun (WGS) entry which is preliminary data.</text>
</comment>
<keyword evidence="2" id="KW-1185">Reference proteome</keyword>
<dbReference type="RefSeq" id="WP_317902767.1">
    <property type="nucleotide sequence ID" value="NZ_JAIRBC010000018.1"/>
</dbReference>
<protein>
    <submittedName>
        <fullName evidence="1">Uncharacterized protein</fullName>
    </submittedName>
</protein>
<accession>A0AAE3JQ96</accession>
<sequence>MISSCKPQVEITDDVISEKQPSFKIATPTATYLYQKEAGGFSSIYDANGTDWIQFHKTDSAGYPHSSASDYRGLPNLVYGSDDSGSGHPGFKKMTSEQISENRIRSTSMSGKWQWSWTFHENYAALNIEKIDPDQAYFFLYEGPIAGTFSPATHYWGTDIAGPMNKQPDFMEDSILYGKWQTVYFGNREYDKTFFLKQKEADTLQDMYAYLGNSPNGNQSPDGMVVFGFGREKVTMPLLTSKNSFIIGFYNHEIEDAKGHKTILRYIDRLTR</sequence>
<dbReference type="AlphaFoldDB" id="A0AAE3JQ96"/>